<dbReference type="AlphaFoldDB" id="A0A075JZ61"/>
<dbReference type="Proteomes" id="UP000027987">
    <property type="component" value="Chromosome"/>
</dbReference>
<name>A0A075JZ61_9GAMM</name>
<reference evidence="2 3" key="1">
    <citation type="submission" date="2014-07" db="EMBL/GenBank/DDBJ databases">
        <title>Complete Genome Sequence of Dyella japonica Strain A8 Isolated from Malaysian Tropical Soil.</title>
        <authorList>
            <person name="Hui R.K.H."/>
            <person name="Chen J.-W."/>
            <person name="Chan K.-G."/>
            <person name="Leung F.C.C."/>
        </authorList>
    </citation>
    <scope>NUCLEOTIDE SEQUENCE [LARGE SCALE GENOMIC DNA]</scope>
    <source>
        <strain evidence="2 3">A8</strain>
    </source>
</reference>
<evidence type="ECO:0000256" key="1">
    <source>
        <dbReference type="SAM" id="SignalP"/>
    </source>
</evidence>
<organism evidence="2 3">
    <name type="scientific">Dyella japonica A8</name>
    <dbReference type="NCBI Taxonomy" id="1217721"/>
    <lineage>
        <taxon>Bacteria</taxon>
        <taxon>Pseudomonadati</taxon>
        <taxon>Pseudomonadota</taxon>
        <taxon>Gammaproteobacteria</taxon>
        <taxon>Lysobacterales</taxon>
        <taxon>Rhodanobacteraceae</taxon>
        <taxon>Dyella</taxon>
    </lineage>
</organism>
<sequence length="270" mass="29031">MMKHSWKWGVLALALALPMGAQAHKMWLVPSATNVSGADPWVTVDAAVSNDLFYPDHMPVALDRVAITAPDGQTAKAENAVTGQYRSVFDVHLTQPGTYKIAAVNGGLFASYEADGQKKRWRGDAAELAKAIPAHAKNVEVSESINRVETFVTNGKPSDGALKPGGKGLELVPVTRVTDLAAGEAATFQLLRDGKPAPGLKVMAIAGETRYRNAQEEIDATTDKDGKFSFTWPHAGMYWVSASTQDDKSSIKPAKLRRLSYAATLEVLPQ</sequence>
<dbReference type="RefSeq" id="WP_019465775.1">
    <property type="nucleotide sequence ID" value="NZ_ALOY01000163.1"/>
</dbReference>
<keyword evidence="1" id="KW-0732">Signal</keyword>
<gene>
    <name evidence="2" type="ORF">HY57_08905</name>
</gene>
<feature type="chain" id="PRO_5001706671" evidence="1">
    <location>
        <begin position="24"/>
        <end position="270"/>
    </location>
</feature>
<dbReference type="EMBL" id="CP008884">
    <property type="protein sequence ID" value="AIF47381.1"/>
    <property type="molecule type" value="Genomic_DNA"/>
</dbReference>
<accession>A0A075JZ61</accession>
<dbReference type="KEGG" id="dja:HY57_08905"/>
<dbReference type="PATRIC" id="fig|1217721.7.peg.1845"/>
<dbReference type="Pfam" id="PF10670">
    <property type="entry name" value="DUF4198"/>
    <property type="match status" value="1"/>
</dbReference>
<evidence type="ECO:0000313" key="2">
    <source>
        <dbReference type="EMBL" id="AIF47381.1"/>
    </source>
</evidence>
<dbReference type="HOGENOM" id="CLU_079897_0_0_6"/>
<evidence type="ECO:0000313" key="3">
    <source>
        <dbReference type="Proteomes" id="UP000027987"/>
    </source>
</evidence>
<feature type="signal peptide" evidence="1">
    <location>
        <begin position="1"/>
        <end position="23"/>
    </location>
</feature>
<dbReference type="STRING" id="1217721.HY57_08905"/>
<keyword evidence="3" id="KW-1185">Reference proteome</keyword>
<dbReference type="OrthoDB" id="5943at2"/>
<protein>
    <submittedName>
        <fullName evidence="2">ABC transporter permease</fullName>
    </submittedName>
</protein>
<proteinExistence type="predicted"/>
<dbReference type="InterPro" id="IPR019613">
    <property type="entry name" value="DUF4198"/>
</dbReference>